<comment type="similarity">
    <text evidence="1">Belongs to the interleukin-1 receptor family.</text>
</comment>
<evidence type="ECO:0000313" key="9">
    <source>
        <dbReference type="Proteomes" id="UP000694380"/>
    </source>
</evidence>
<dbReference type="InterPro" id="IPR036179">
    <property type="entry name" value="Ig-like_dom_sf"/>
</dbReference>
<keyword evidence="3" id="KW-0677">Repeat</keyword>
<keyword evidence="4" id="KW-1015">Disulfide bond</keyword>
<dbReference type="InterPro" id="IPR015621">
    <property type="entry name" value="IL-1_rcpt_fam"/>
</dbReference>
<keyword evidence="6" id="KW-0393">Immunoglobulin domain</keyword>
<keyword evidence="9" id="KW-1185">Reference proteome</keyword>
<dbReference type="GO" id="GO:0004908">
    <property type="term" value="F:interleukin-1 receptor activity"/>
    <property type="evidence" value="ECO:0007669"/>
    <property type="project" value="InterPro"/>
</dbReference>
<accession>A0A8C3HUD6</accession>
<dbReference type="AlphaFoldDB" id="A0A8C3HUD6"/>
<dbReference type="Gene3D" id="2.60.40.10">
    <property type="entry name" value="Immunoglobulins"/>
    <property type="match status" value="1"/>
</dbReference>
<evidence type="ECO:0000256" key="6">
    <source>
        <dbReference type="ARBA" id="ARBA00023319"/>
    </source>
</evidence>
<proteinExistence type="inferred from homology"/>
<dbReference type="Proteomes" id="UP000694380">
    <property type="component" value="Unplaced"/>
</dbReference>
<dbReference type="InterPro" id="IPR013151">
    <property type="entry name" value="Immunoglobulin_dom"/>
</dbReference>
<dbReference type="SMART" id="SM00409">
    <property type="entry name" value="IG"/>
    <property type="match status" value="1"/>
</dbReference>
<dbReference type="PANTHER" id="PTHR11890">
    <property type="entry name" value="INTERLEUKIN-1 RECEPTOR FAMILY MEMBER"/>
    <property type="match status" value="1"/>
</dbReference>
<dbReference type="Ensembl" id="ENSCPBT00000027612.1">
    <property type="protein sequence ID" value="ENSCPBP00000023440.1"/>
    <property type="gene ID" value="ENSCPBG00000016740.1"/>
</dbReference>
<sequence length="186" mass="21477">MSVFYATKIRKFCFITLKILISVLVGEPLTIDCLLDKTLALQHMNYSLTWYKSGSKMPVTQVKLSRIHQHKNLLWFMPAILEDSGSYECVMRNLTSCKKIYFSVIVFKNTAGLCFNGDFLYAQEISASSNAKIVCPHLDYFRDEKNTLPIHWYKVGCVPYFIFSHCFVFPSPSSPPPQRRGQHYLL</sequence>
<evidence type="ECO:0000256" key="4">
    <source>
        <dbReference type="ARBA" id="ARBA00023157"/>
    </source>
</evidence>
<reference evidence="8" key="1">
    <citation type="submission" date="2025-08" db="UniProtKB">
        <authorList>
            <consortium name="Ensembl"/>
        </authorList>
    </citation>
    <scope>IDENTIFICATION</scope>
</reference>
<dbReference type="PRINTS" id="PR01536">
    <property type="entry name" value="INTRLKN1R12F"/>
</dbReference>
<dbReference type="InterPro" id="IPR007110">
    <property type="entry name" value="Ig-like_dom"/>
</dbReference>
<reference evidence="8" key="2">
    <citation type="submission" date="2025-09" db="UniProtKB">
        <authorList>
            <consortium name="Ensembl"/>
        </authorList>
    </citation>
    <scope>IDENTIFICATION</scope>
</reference>
<name>A0A8C3HUD6_CHRPI</name>
<keyword evidence="2" id="KW-0732">Signal</keyword>
<dbReference type="SUPFAM" id="SSF48726">
    <property type="entry name" value="Immunoglobulin"/>
    <property type="match status" value="1"/>
</dbReference>
<dbReference type="GO" id="GO:0050727">
    <property type="term" value="P:regulation of inflammatory response"/>
    <property type="evidence" value="ECO:0007669"/>
    <property type="project" value="TreeGrafter"/>
</dbReference>
<dbReference type="Pfam" id="PF00047">
    <property type="entry name" value="ig"/>
    <property type="match status" value="1"/>
</dbReference>
<dbReference type="PANTHER" id="PTHR11890:SF26">
    <property type="entry name" value="INTERLEUKIN-1 RECEPTOR TYPE 1"/>
    <property type="match status" value="1"/>
</dbReference>
<evidence type="ECO:0000256" key="2">
    <source>
        <dbReference type="ARBA" id="ARBA00022729"/>
    </source>
</evidence>
<evidence type="ECO:0000256" key="5">
    <source>
        <dbReference type="ARBA" id="ARBA00023180"/>
    </source>
</evidence>
<evidence type="ECO:0000313" key="8">
    <source>
        <dbReference type="Ensembl" id="ENSCPBP00000023440.1"/>
    </source>
</evidence>
<protein>
    <recommendedName>
        <fullName evidence="7">Ig-like domain-containing protein</fullName>
    </recommendedName>
</protein>
<keyword evidence="5" id="KW-0325">Glycoprotein</keyword>
<feature type="domain" description="Ig-like" evidence="7">
    <location>
        <begin position="26"/>
        <end position="101"/>
    </location>
</feature>
<dbReference type="InterPro" id="IPR003599">
    <property type="entry name" value="Ig_sub"/>
</dbReference>
<dbReference type="PROSITE" id="PS50835">
    <property type="entry name" value="IG_LIKE"/>
    <property type="match status" value="1"/>
</dbReference>
<dbReference type="GeneTree" id="ENSGT01090000259985"/>
<evidence type="ECO:0000256" key="1">
    <source>
        <dbReference type="ARBA" id="ARBA00009752"/>
    </source>
</evidence>
<dbReference type="InterPro" id="IPR004074">
    <property type="entry name" value="IL-1_rcpt_I/II-typ"/>
</dbReference>
<dbReference type="InterPro" id="IPR013783">
    <property type="entry name" value="Ig-like_fold"/>
</dbReference>
<dbReference type="FunFam" id="2.60.40.10:FF:001302">
    <property type="entry name" value="Interleukin 1 receptor like 2"/>
    <property type="match status" value="1"/>
</dbReference>
<evidence type="ECO:0000259" key="7">
    <source>
        <dbReference type="PROSITE" id="PS50835"/>
    </source>
</evidence>
<organism evidence="8 9">
    <name type="scientific">Chrysemys picta bellii</name>
    <name type="common">Western painted turtle</name>
    <name type="synonym">Emys bellii</name>
    <dbReference type="NCBI Taxonomy" id="8478"/>
    <lineage>
        <taxon>Eukaryota</taxon>
        <taxon>Metazoa</taxon>
        <taxon>Chordata</taxon>
        <taxon>Craniata</taxon>
        <taxon>Vertebrata</taxon>
        <taxon>Euteleostomi</taxon>
        <taxon>Archelosauria</taxon>
        <taxon>Testudinata</taxon>
        <taxon>Testudines</taxon>
        <taxon>Cryptodira</taxon>
        <taxon>Durocryptodira</taxon>
        <taxon>Testudinoidea</taxon>
        <taxon>Emydidae</taxon>
        <taxon>Chrysemys</taxon>
    </lineage>
</organism>
<evidence type="ECO:0000256" key="3">
    <source>
        <dbReference type="ARBA" id="ARBA00022737"/>
    </source>
</evidence>